<evidence type="ECO:0000259" key="4">
    <source>
        <dbReference type="PROSITE" id="PS50943"/>
    </source>
</evidence>
<organism evidence="5 6">
    <name type="scientific">Leptogranulimonas caecicola</name>
    <dbReference type="NCBI Taxonomy" id="2894156"/>
    <lineage>
        <taxon>Bacteria</taxon>
        <taxon>Bacillati</taxon>
        <taxon>Actinomycetota</taxon>
        <taxon>Coriobacteriia</taxon>
        <taxon>Coriobacteriales</taxon>
        <taxon>Kribbibacteriaceae</taxon>
        <taxon>Leptogranulimonas</taxon>
    </lineage>
</organism>
<feature type="domain" description="HTH cro/C1-type" evidence="4">
    <location>
        <begin position="8"/>
        <end position="62"/>
    </location>
</feature>
<dbReference type="InterPro" id="IPR039418">
    <property type="entry name" value="LexA-like"/>
</dbReference>
<dbReference type="EMBL" id="AP025285">
    <property type="protein sequence ID" value="BDC91359.1"/>
    <property type="molecule type" value="Genomic_DNA"/>
</dbReference>
<dbReference type="AlphaFoldDB" id="A0AAU9D4L9"/>
<evidence type="ECO:0000256" key="3">
    <source>
        <dbReference type="ARBA" id="ARBA00023163"/>
    </source>
</evidence>
<dbReference type="Gene3D" id="1.10.260.40">
    <property type="entry name" value="lambda repressor-like DNA-binding domains"/>
    <property type="match status" value="1"/>
</dbReference>
<proteinExistence type="predicted"/>
<dbReference type="Proteomes" id="UP001431186">
    <property type="component" value="Chromosome"/>
</dbReference>
<protein>
    <submittedName>
        <fullName evidence="5">LexA family transcriptional regulator</fullName>
    </submittedName>
</protein>
<evidence type="ECO:0000313" key="6">
    <source>
        <dbReference type="Proteomes" id="UP001431186"/>
    </source>
</evidence>
<evidence type="ECO:0000313" key="5">
    <source>
        <dbReference type="EMBL" id="BDC91359.1"/>
    </source>
</evidence>
<dbReference type="SUPFAM" id="SSF47413">
    <property type="entry name" value="lambda repressor-like DNA-binding domains"/>
    <property type="match status" value="1"/>
</dbReference>
<dbReference type="GO" id="GO:0003677">
    <property type="term" value="F:DNA binding"/>
    <property type="evidence" value="ECO:0007669"/>
    <property type="project" value="UniProtKB-KW"/>
</dbReference>
<dbReference type="InterPro" id="IPR010982">
    <property type="entry name" value="Lambda_DNA-bd_dom_sf"/>
</dbReference>
<name>A0AAU9D4L9_9ACTN</name>
<dbReference type="InterPro" id="IPR036286">
    <property type="entry name" value="LexA/Signal_pep-like_sf"/>
</dbReference>
<reference evidence="5" key="1">
    <citation type="submission" date="2021-11" db="EMBL/GenBank/DDBJ databases">
        <title>Complete genome sequence of Atopobiaceae bacterium TOC12.</title>
        <authorList>
            <person name="Morinaga K."/>
            <person name="Kusada H."/>
            <person name="Tamaki H."/>
        </authorList>
    </citation>
    <scope>NUCLEOTIDE SEQUENCE</scope>
    <source>
        <strain evidence="5">TOC12</strain>
    </source>
</reference>
<dbReference type="PROSITE" id="PS50943">
    <property type="entry name" value="HTH_CROC1"/>
    <property type="match status" value="1"/>
</dbReference>
<dbReference type="Gene3D" id="2.10.109.10">
    <property type="entry name" value="Umud Fragment, subunit A"/>
    <property type="match status" value="1"/>
</dbReference>
<dbReference type="InterPro" id="IPR001387">
    <property type="entry name" value="Cro/C1-type_HTH"/>
</dbReference>
<keyword evidence="2" id="KW-0238">DNA-binding</keyword>
<dbReference type="RefSeq" id="WP_265591379.1">
    <property type="nucleotide sequence ID" value="NZ_AP025285.1"/>
</dbReference>
<dbReference type="Pfam" id="PF00717">
    <property type="entry name" value="Peptidase_S24"/>
    <property type="match status" value="1"/>
</dbReference>
<dbReference type="CDD" id="cd06529">
    <property type="entry name" value="S24_LexA-like"/>
    <property type="match status" value="1"/>
</dbReference>
<dbReference type="SUPFAM" id="SSF51306">
    <property type="entry name" value="LexA/Signal peptidase"/>
    <property type="match status" value="1"/>
</dbReference>
<keyword evidence="1" id="KW-0805">Transcription regulation</keyword>
<dbReference type="KEGG" id="lcal:ATTO_12310"/>
<dbReference type="CDD" id="cd00093">
    <property type="entry name" value="HTH_XRE"/>
    <property type="match status" value="1"/>
</dbReference>
<evidence type="ECO:0000256" key="1">
    <source>
        <dbReference type="ARBA" id="ARBA00023015"/>
    </source>
</evidence>
<evidence type="ECO:0000256" key="2">
    <source>
        <dbReference type="ARBA" id="ARBA00023125"/>
    </source>
</evidence>
<gene>
    <name evidence="5" type="ORF">ATTO_12310</name>
</gene>
<accession>A0AAU9D4L9</accession>
<dbReference type="PANTHER" id="PTHR40661">
    <property type="match status" value="1"/>
</dbReference>
<sequence length="215" mass="23871">MAEIRQRLSEARALKGWSQEKLADAYGVQQATIQRYESGARKIRADEIKTLADLLGVSVPFLMGVSDDPTPIEVLNDDEAEIPVYGSIAAGIPIEMIPVDELVSVPGGVKRHWPKAFFLRVRGTSMNRILPDGCLALIDPCNEVDYPGQPYAVCVNGFDATVKRVNVLANGFELSPDSTDPTYKPKIYDYGEDGTEEITIIGRVVWFMPTYNWKF</sequence>
<keyword evidence="3" id="KW-0804">Transcription</keyword>
<keyword evidence="6" id="KW-1185">Reference proteome</keyword>
<dbReference type="SMART" id="SM00530">
    <property type="entry name" value="HTH_XRE"/>
    <property type="match status" value="1"/>
</dbReference>
<dbReference type="Pfam" id="PF01381">
    <property type="entry name" value="HTH_3"/>
    <property type="match status" value="1"/>
</dbReference>
<dbReference type="InterPro" id="IPR015927">
    <property type="entry name" value="Peptidase_S24_S26A/B/C"/>
</dbReference>
<dbReference type="PANTHER" id="PTHR40661:SF3">
    <property type="entry name" value="FELS-1 PROPHAGE TRANSCRIPTIONAL REGULATOR"/>
    <property type="match status" value="1"/>
</dbReference>